<dbReference type="PANTHER" id="PTHR34477:SF1">
    <property type="entry name" value="UPF0213 PROTEIN YHBQ"/>
    <property type="match status" value="1"/>
</dbReference>
<dbReference type="Pfam" id="PF01541">
    <property type="entry name" value="GIY-YIG"/>
    <property type="match status" value="1"/>
</dbReference>
<dbReference type="AlphaFoldDB" id="A0A318E9I5"/>
<gene>
    <name evidence="4" type="ORF">BY453_11413</name>
    <name evidence="3" type="ORF">C8C78_10454</name>
</gene>
<dbReference type="Gene3D" id="3.40.1440.10">
    <property type="entry name" value="GIY-YIG endonuclease"/>
    <property type="match status" value="1"/>
</dbReference>
<protein>
    <submittedName>
        <fullName evidence="3">Putative endonuclease</fullName>
    </submittedName>
</protein>
<keyword evidence="3" id="KW-0378">Hydrolase</keyword>
<proteinExistence type="inferred from homology"/>
<feature type="domain" description="GIY-YIG" evidence="2">
    <location>
        <begin position="18"/>
        <end position="93"/>
    </location>
</feature>
<dbReference type="GO" id="GO:0004519">
    <property type="term" value="F:endonuclease activity"/>
    <property type="evidence" value="ECO:0007669"/>
    <property type="project" value="UniProtKB-KW"/>
</dbReference>
<evidence type="ECO:0000256" key="1">
    <source>
        <dbReference type="ARBA" id="ARBA00007435"/>
    </source>
</evidence>
<keyword evidence="3" id="KW-0255">Endonuclease</keyword>
<comment type="caution">
    <text evidence="3">The sequence shown here is derived from an EMBL/GenBank/DDBJ whole genome shotgun (WGS) entry which is preliminary data.</text>
</comment>
<dbReference type="EMBL" id="SOAA01000014">
    <property type="protein sequence ID" value="TDS30671.1"/>
    <property type="molecule type" value="Genomic_DNA"/>
</dbReference>
<dbReference type="EMBL" id="QICM01000004">
    <property type="protein sequence ID" value="PXV68667.1"/>
    <property type="molecule type" value="Genomic_DNA"/>
</dbReference>
<dbReference type="Proteomes" id="UP000295758">
    <property type="component" value="Unassembled WGS sequence"/>
</dbReference>
<name>A0A318E9I5_9FIRM</name>
<dbReference type="InterPro" id="IPR050190">
    <property type="entry name" value="UPF0213_domain"/>
</dbReference>
<reference evidence="4 6" key="2">
    <citation type="submission" date="2019-03" db="EMBL/GenBank/DDBJ databases">
        <title>Deep subsurface shale carbon reservoir microbial communities from Ohio and West Virginia, USA.</title>
        <authorList>
            <person name="Wrighton K."/>
        </authorList>
    </citation>
    <scope>NUCLEOTIDE SEQUENCE [LARGE SCALE GENOMIC DNA]</scope>
    <source>
        <strain evidence="4 6">UTICA-S4D12</strain>
    </source>
</reference>
<dbReference type="InterPro" id="IPR000305">
    <property type="entry name" value="GIY-YIG_endonuc"/>
</dbReference>
<sequence>MEKNKEELEVIKDNKSNNLHYIYVVECSDGSFYTGYTTDVERRLEEHNAGQGAKYTRGRLPVKLRHQESFKNRSLAQKREYEIKQLPRSKKEELLD</sequence>
<dbReference type="PANTHER" id="PTHR34477">
    <property type="entry name" value="UPF0213 PROTEIN YHBQ"/>
    <property type="match status" value="1"/>
</dbReference>
<accession>A0A318E9I5</accession>
<evidence type="ECO:0000259" key="2">
    <source>
        <dbReference type="PROSITE" id="PS50164"/>
    </source>
</evidence>
<dbReference type="SUPFAM" id="SSF82771">
    <property type="entry name" value="GIY-YIG endonuclease"/>
    <property type="match status" value="1"/>
</dbReference>
<dbReference type="RefSeq" id="WP_089655782.1">
    <property type="nucleotide sequence ID" value="NZ_FNDF01000013.1"/>
</dbReference>
<evidence type="ECO:0000313" key="6">
    <source>
        <dbReference type="Proteomes" id="UP000295758"/>
    </source>
</evidence>
<keyword evidence="3" id="KW-0540">Nuclease</keyword>
<dbReference type="InterPro" id="IPR035901">
    <property type="entry name" value="GIY-YIG_endonuc_sf"/>
</dbReference>
<organism evidence="3 5">
    <name type="scientific">Halanaerobium congolense</name>
    <dbReference type="NCBI Taxonomy" id="54121"/>
    <lineage>
        <taxon>Bacteria</taxon>
        <taxon>Bacillati</taxon>
        <taxon>Bacillota</taxon>
        <taxon>Clostridia</taxon>
        <taxon>Halanaerobiales</taxon>
        <taxon>Halanaerobiaceae</taxon>
        <taxon>Halanaerobium</taxon>
    </lineage>
</organism>
<evidence type="ECO:0000313" key="4">
    <source>
        <dbReference type="EMBL" id="TDS30671.1"/>
    </source>
</evidence>
<dbReference type="PROSITE" id="PS50164">
    <property type="entry name" value="GIY_YIG"/>
    <property type="match status" value="1"/>
</dbReference>
<dbReference type="Proteomes" id="UP000247389">
    <property type="component" value="Unassembled WGS sequence"/>
</dbReference>
<evidence type="ECO:0000313" key="5">
    <source>
        <dbReference type="Proteomes" id="UP000247389"/>
    </source>
</evidence>
<comment type="similarity">
    <text evidence="1">Belongs to the UPF0213 family.</text>
</comment>
<evidence type="ECO:0000313" key="3">
    <source>
        <dbReference type="EMBL" id="PXV68667.1"/>
    </source>
</evidence>
<dbReference type="CDD" id="cd10456">
    <property type="entry name" value="GIY-YIG_UPF0213"/>
    <property type="match status" value="1"/>
</dbReference>
<reference evidence="3 5" key="1">
    <citation type="submission" date="2018-04" db="EMBL/GenBank/DDBJ databases">
        <title>Subsurface microbial communities from deep shales in Ohio and West Virginia, USA.</title>
        <authorList>
            <person name="Wrighton K."/>
        </authorList>
    </citation>
    <scope>NUCLEOTIDE SEQUENCE [LARGE SCALE GENOMIC DNA]</scope>
    <source>
        <strain evidence="3 5">MSL28</strain>
    </source>
</reference>